<dbReference type="OrthoDB" id="6119954at2759"/>
<protein>
    <submittedName>
        <fullName evidence="1">Uncharacterized protein</fullName>
    </submittedName>
</protein>
<dbReference type="AlphaFoldDB" id="Q0CTS4"/>
<dbReference type="EMBL" id="CH476597">
    <property type="protein sequence ID" value="EAU36184.1"/>
    <property type="molecule type" value="Genomic_DNA"/>
</dbReference>
<evidence type="ECO:0000313" key="1">
    <source>
        <dbReference type="EMBL" id="EAU36184.1"/>
    </source>
</evidence>
<dbReference type="VEuPathDB" id="FungiDB:ATEG_02910"/>
<evidence type="ECO:0000313" key="2">
    <source>
        <dbReference type="Proteomes" id="UP000007963"/>
    </source>
</evidence>
<reference evidence="2" key="1">
    <citation type="submission" date="2005-09" db="EMBL/GenBank/DDBJ databases">
        <title>Annotation of the Aspergillus terreus NIH2624 genome.</title>
        <authorList>
            <person name="Birren B.W."/>
            <person name="Lander E.S."/>
            <person name="Galagan J.E."/>
            <person name="Nusbaum C."/>
            <person name="Devon K."/>
            <person name="Henn M."/>
            <person name="Ma L.-J."/>
            <person name="Jaffe D.B."/>
            <person name="Butler J."/>
            <person name="Alvarez P."/>
            <person name="Gnerre S."/>
            <person name="Grabherr M."/>
            <person name="Kleber M."/>
            <person name="Mauceli E.W."/>
            <person name="Brockman W."/>
            <person name="Rounsley S."/>
            <person name="Young S.K."/>
            <person name="LaButti K."/>
            <person name="Pushparaj V."/>
            <person name="DeCaprio D."/>
            <person name="Crawford M."/>
            <person name="Koehrsen M."/>
            <person name="Engels R."/>
            <person name="Montgomery P."/>
            <person name="Pearson M."/>
            <person name="Howarth C."/>
            <person name="Larson L."/>
            <person name="Luoma S."/>
            <person name="White J."/>
            <person name="Alvarado L."/>
            <person name="Kodira C.D."/>
            <person name="Zeng Q."/>
            <person name="Oleary S."/>
            <person name="Yandava C."/>
            <person name="Denning D.W."/>
            <person name="Nierman W.C."/>
            <person name="Milne T."/>
            <person name="Madden K."/>
        </authorList>
    </citation>
    <scope>NUCLEOTIDE SEQUENCE [LARGE SCALE GENOMIC DNA]</scope>
    <source>
        <strain evidence="2">NIH 2624 / FGSC A1156</strain>
    </source>
</reference>
<dbReference type="RefSeq" id="XP_001212088.1">
    <property type="nucleotide sequence ID" value="XM_001212088.1"/>
</dbReference>
<sequence>MDLDITADDFVLLAHPPGKPPIPYVYWNYGVTPREEYDKAKMNGKLRELPFNHNPKFAAEIEPSLQAGIEGLAIASVSFFESWRAYEAAICLVYPFGIERKY</sequence>
<dbReference type="GeneID" id="4317493"/>
<proteinExistence type="predicted"/>
<dbReference type="Proteomes" id="UP000007963">
    <property type="component" value="Unassembled WGS sequence"/>
</dbReference>
<accession>Q0CTS4</accession>
<gene>
    <name evidence="1" type="ORF">ATEG_02910</name>
</gene>
<dbReference type="STRING" id="341663.Q0CTS4"/>
<dbReference type="OMA" id="VYWNIGV"/>
<name>Q0CTS4_ASPTN</name>
<organism evidence="1 2">
    <name type="scientific">Aspergillus terreus (strain NIH 2624 / FGSC A1156)</name>
    <dbReference type="NCBI Taxonomy" id="341663"/>
    <lineage>
        <taxon>Eukaryota</taxon>
        <taxon>Fungi</taxon>
        <taxon>Dikarya</taxon>
        <taxon>Ascomycota</taxon>
        <taxon>Pezizomycotina</taxon>
        <taxon>Eurotiomycetes</taxon>
        <taxon>Eurotiomycetidae</taxon>
        <taxon>Eurotiales</taxon>
        <taxon>Aspergillaceae</taxon>
        <taxon>Aspergillus</taxon>
        <taxon>Aspergillus subgen. Circumdati</taxon>
    </lineage>
</organism>
<dbReference type="HOGENOM" id="CLU_2276914_0_0_1"/>